<dbReference type="KEGG" id="dsf:UWK_00248"/>
<evidence type="ECO:0000313" key="2">
    <source>
        <dbReference type="Proteomes" id="UP000011721"/>
    </source>
</evidence>
<accession>M1NZY2</accession>
<dbReference type="RefSeq" id="WP_015402532.1">
    <property type="nucleotide sequence ID" value="NC_020304.1"/>
</dbReference>
<protein>
    <submittedName>
        <fullName evidence="1">Uncharacterized protein</fullName>
    </submittedName>
</protein>
<sequence>MAATIREARDPFSSGGPPVWDKDIYNLNYKFSNRDWKFGLGFDVNLHVGPFHFGHLSFFTGMDSKGGSEVRYKGNNYGWSGLDTSVIEAQLTIMGYPIELAIPTGGGGYQAVNTSENELTVLDMPPTLGYYGQPKIYGEAGYPYGRWPSWEGAATELEENVIEGNPYSGLKPYRDMTKTDQNTSAYSMPFVAPFFLVGVVRTYKDINKTGPTFSGNLNLLEDNPDIDRIGAIAKSELYFDRPTDLSYFLRHDKKTEKPNVFGPFWQARLSKTSDLDRFLAMAIQHKKIWIANHDAANVPGLKALKDELEKILNLF</sequence>
<dbReference type="OrthoDB" id="5493674at2"/>
<proteinExistence type="predicted"/>
<reference evidence="2" key="1">
    <citation type="journal article" date="2013" name="Stand. Genomic Sci.">
        <title>Complete genome sequence of Desulfocapsa sulfexigens, a marine deltaproteobacterium specialized in disproportionating inorganic sulfur compounds.</title>
        <authorList>
            <person name="Finster K.W."/>
            <person name="Kjeldsen K.U."/>
            <person name="Kube M."/>
            <person name="Reinhardt R."/>
            <person name="Mussmann M."/>
            <person name="Amann R."/>
            <person name="Schreiber L."/>
        </authorList>
    </citation>
    <scope>NUCLEOTIDE SEQUENCE [LARGE SCALE GENOMIC DNA]</scope>
    <source>
        <strain evidence="2">DSM 10523 / SB164P1</strain>
    </source>
</reference>
<dbReference type="HOGENOM" id="CLU_882036_0_0_7"/>
<organism evidence="1 2">
    <name type="scientific">Desulfocapsa sulfexigens (strain DSM 10523 / SB164P1)</name>
    <dbReference type="NCBI Taxonomy" id="1167006"/>
    <lineage>
        <taxon>Bacteria</taxon>
        <taxon>Pseudomonadati</taxon>
        <taxon>Thermodesulfobacteriota</taxon>
        <taxon>Desulfobulbia</taxon>
        <taxon>Desulfobulbales</taxon>
        <taxon>Desulfocapsaceae</taxon>
        <taxon>Desulfocapsa</taxon>
    </lineage>
</organism>
<evidence type="ECO:0000313" key="1">
    <source>
        <dbReference type="EMBL" id="AGF76833.1"/>
    </source>
</evidence>
<gene>
    <name evidence="1" type="ordered locus">UWK_00248</name>
</gene>
<dbReference type="STRING" id="1167006.UWK_00248"/>
<dbReference type="AlphaFoldDB" id="M1NZY2"/>
<dbReference type="EMBL" id="CP003985">
    <property type="protein sequence ID" value="AGF76833.1"/>
    <property type="molecule type" value="Genomic_DNA"/>
</dbReference>
<dbReference type="Proteomes" id="UP000011721">
    <property type="component" value="Chromosome"/>
</dbReference>
<name>M1NZY2_DESSD</name>
<keyword evidence="2" id="KW-1185">Reference proteome</keyword>